<protein>
    <submittedName>
        <fullName evidence="1">GcrA cell cycle regulator</fullName>
    </submittedName>
</protein>
<accession>A0AB38ZLH1</accession>
<reference evidence="1" key="1">
    <citation type="submission" date="2024-01" db="EMBL/GenBank/DDBJ databases">
        <title>New evidence supports the origin of RcGTA from prophage.</title>
        <authorList>
            <person name="Xu Y."/>
            <person name="Liu B."/>
            <person name="Chen F."/>
        </authorList>
    </citation>
    <scope>NUCLEOTIDE SEQUENCE</scope>
</reference>
<gene>
    <name evidence="1" type="ORF">vBMseSP1_gp15</name>
</gene>
<organism evidence="1">
    <name type="scientific">Mesorhizobium phage vB_MseS-P1</name>
    <dbReference type="NCBI Taxonomy" id="3120101"/>
    <lineage>
        <taxon>Viruses</taxon>
    </lineage>
</organism>
<proteinExistence type="predicted"/>
<name>A0AB38ZLH1_9VIRU</name>
<evidence type="ECO:0000313" key="1">
    <source>
        <dbReference type="EMBL" id="XAG98219.1"/>
    </source>
</evidence>
<sequence length="106" mass="11462">MRALSFVSPVVKPERARAPLRRSIFDMVAGLNAPVAPDGDPAGWALADLDAHECRFPIGHPSTGVRFCAAVVSADDWRPGAVNGCYCRFHRDYLRGQPPVTEDGEG</sequence>
<dbReference type="EMBL" id="PP232116">
    <property type="protein sequence ID" value="XAG98219.1"/>
    <property type="molecule type" value="Genomic_DNA"/>
</dbReference>